<name>A0A2G5TRL8_9PELO</name>
<accession>A0A2G5TRL8</accession>
<dbReference type="AlphaFoldDB" id="A0A2G5TRL8"/>
<dbReference type="EMBL" id="PDUG01000005">
    <property type="protein sequence ID" value="PIC29636.1"/>
    <property type="molecule type" value="Genomic_DNA"/>
</dbReference>
<keyword evidence="2" id="KW-1185">Reference proteome</keyword>
<protein>
    <submittedName>
        <fullName evidence="1">Uncharacterized protein</fullName>
    </submittedName>
</protein>
<dbReference type="GO" id="GO:0040027">
    <property type="term" value="P:negative regulation of vulval development"/>
    <property type="evidence" value="ECO:0007669"/>
    <property type="project" value="InterPro"/>
</dbReference>
<evidence type="ECO:0000313" key="1">
    <source>
        <dbReference type="EMBL" id="PIC29636.1"/>
    </source>
</evidence>
<proteinExistence type="predicted"/>
<dbReference type="InterPro" id="IPR040129">
    <property type="entry name" value="Lin-15B-like"/>
</dbReference>
<comment type="caution">
    <text evidence="1">The sequence shown here is derived from an EMBL/GenBank/DDBJ whole genome shotgun (WGS) entry which is preliminary data.</text>
</comment>
<organism evidence="1 2">
    <name type="scientific">Caenorhabditis nigoni</name>
    <dbReference type="NCBI Taxonomy" id="1611254"/>
    <lineage>
        <taxon>Eukaryota</taxon>
        <taxon>Metazoa</taxon>
        <taxon>Ecdysozoa</taxon>
        <taxon>Nematoda</taxon>
        <taxon>Chromadorea</taxon>
        <taxon>Rhabditida</taxon>
        <taxon>Rhabditina</taxon>
        <taxon>Rhabditomorpha</taxon>
        <taxon>Rhabditoidea</taxon>
        <taxon>Rhabditidae</taxon>
        <taxon>Peloderinae</taxon>
        <taxon>Caenorhabditis</taxon>
    </lineage>
</organism>
<reference evidence="2" key="1">
    <citation type="submission" date="2017-10" db="EMBL/GenBank/DDBJ databases">
        <title>Rapid genome shrinkage in a self-fertile nematode reveals novel sperm competition proteins.</title>
        <authorList>
            <person name="Yin D."/>
            <person name="Schwarz E.M."/>
            <person name="Thomas C.G."/>
            <person name="Felde R.L."/>
            <person name="Korf I.F."/>
            <person name="Cutter A.D."/>
            <person name="Schartner C.M."/>
            <person name="Ralston E.J."/>
            <person name="Meyer B.J."/>
            <person name="Haag E.S."/>
        </authorList>
    </citation>
    <scope>NUCLEOTIDE SEQUENCE [LARGE SCALE GENOMIC DNA]</scope>
    <source>
        <strain evidence="2">JU1422</strain>
    </source>
</reference>
<dbReference type="Proteomes" id="UP000230233">
    <property type="component" value="Chromosome V"/>
</dbReference>
<gene>
    <name evidence="1" type="primary">Cnig_chr_V.g21156</name>
    <name evidence="1" type="ORF">B9Z55_021156</name>
</gene>
<sequence>MNEAVIKDEVTEETYNFTFKNGEYVEVKQEEVEQKPGNLLEREIKTESIDPFKNKNSDEFLEDVELKPGESKKPASKKPVIKEEVIEEEHNLTFINGEYVEVKQEVVERKTEYLLEQEIKTESIDLFGKNNSDDEFFEDIILKQAENQVVKPTDILGRGVWLHLPTCSS</sequence>
<evidence type="ECO:0000313" key="2">
    <source>
        <dbReference type="Proteomes" id="UP000230233"/>
    </source>
</evidence>
<dbReference type="PANTHER" id="PTHR22716">
    <property type="entry name" value="ETS CLASS TRANSCRIPTION FACTOR-RELATED-RELATED"/>
    <property type="match status" value="1"/>
</dbReference>
<dbReference type="PANTHER" id="PTHR22716:SF1">
    <property type="entry name" value="ETS CLASS TRANSCRIPTION FACTOR-RELATED"/>
    <property type="match status" value="1"/>
</dbReference>